<dbReference type="OrthoDB" id="433474at2759"/>
<dbReference type="Gene3D" id="3.40.50.1820">
    <property type="entry name" value="alpha/beta hydrolase"/>
    <property type="match status" value="1"/>
</dbReference>
<evidence type="ECO:0000259" key="2">
    <source>
        <dbReference type="Pfam" id="PF07859"/>
    </source>
</evidence>
<accession>A0A9W9SS49</accession>
<keyword evidence="4" id="KW-1185">Reference proteome</keyword>
<evidence type="ECO:0000256" key="1">
    <source>
        <dbReference type="ARBA" id="ARBA00022801"/>
    </source>
</evidence>
<gene>
    <name evidence="3" type="ORF">N7517_001496</name>
</gene>
<dbReference type="GO" id="GO:0016787">
    <property type="term" value="F:hydrolase activity"/>
    <property type="evidence" value="ECO:0007669"/>
    <property type="project" value="UniProtKB-KW"/>
</dbReference>
<reference evidence="3" key="2">
    <citation type="journal article" date="2023" name="IMA Fungus">
        <title>Comparative genomic study of the Penicillium genus elucidates a diverse pangenome and 15 lateral gene transfer events.</title>
        <authorList>
            <person name="Petersen C."/>
            <person name="Sorensen T."/>
            <person name="Nielsen M.R."/>
            <person name="Sondergaard T.E."/>
            <person name="Sorensen J.L."/>
            <person name="Fitzpatrick D.A."/>
            <person name="Frisvad J.C."/>
            <person name="Nielsen K.L."/>
        </authorList>
    </citation>
    <scope>NUCLEOTIDE SEQUENCE</scope>
    <source>
        <strain evidence="3">IBT 3081</strain>
    </source>
</reference>
<evidence type="ECO:0000313" key="4">
    <source>
        <dbReference type="Proteomes" id="UP001147752"/>
    </source>
</evidence>
<sequence length="327" mass="34660">MSLSAEAPPVLRPPYDPAILVALKAFENAGFGSLDEIRAQAIGSAETVLEKFPNLGHTEHTLPTINDSTGHMVTLSVFKSASSTNTSRPAVYIVHGGGQIAGNRFTTLPAVLEYFEPLDIVAVTVEYRLAPEHPAPAALDDAYAGLIWTADNAAKLGIDPTKIMVLGGSGGAPIAAGCALLAHRNQSPKLRAQMLLTPMIDDRGETVSAKQYENVGPWCGATNLMAWDWVLGSARGGPDVSELVAPARATDLTGLPPTFIDAGEAEVFRDEAVAYASKLWKFGVSAELHVWKGAFHGFDLMSGDSPVARSAVAAKISWIKRVFELGE</sequence>
<organism evidence="3 4">
    <name type="scientific">Penicillium concentricum</name>
    <dbReference type="NCBI Taxonomy" id="293559"/>
    <lineage>
        <taxon>Eukaryota</taxon>
        <taxon>Fungi</taxon>
        <taxon>Dikarya</taxon>
        <taxon>Ascomycota</taxon>
        <taxon>Pezizomycotina</taxon>
        <taxon>Eurotiomycetes</taxon>
        <taxon>Eurotiomycetidae</taxon>
        <taxon>Eurotiales</taxon>
        <taxon>Aspergillaceae</taxon>
        <taxon>Penicillium</taxon>
    </lineage>
</organism>
<feature type="domain" description="Alpha/beta hydrolase fold-3" evidence="2">
    <location>
        <begin position="93"/>
        <end position="298"/>
    </location>
</feature>
<comment type="caution">
    <text evidence="3">The sequence shown here is derived from an EMBL/GenBank/DDBJ whole genome shotgun (WGS) entry which is preliminary data.</text>
</comment>
<dbReference type="EMBL" id="JAPZBT010000001">
    <property type="protein sequence ID" value="KAJ5383585.1"/>
    <property type="molecule type" value="Genomic_DNA"/>
</dbReference>
<proteinExistence type="predicted"/>
<dbReference type="InterPro" id="IPR029058">
    <property type="entry name" value="AB_hydrolase_fold"/>
</dbReference>
<evidence type="ECO:0000313" key="3">
    <source>
        <dbReference type="EMBL" id="KAJ5383585.1"/>
    </source>
</evidence>
<dbReference type="RefSeq" id="XP_056583361.1">
    <property type="nucleotide sequence ID" value="XM_056719226.1"/>
</dbReference>
<dbReference type="AlphaFoldDB" id="A0A9W9SS49"/>
<protein>
    <submittedName>
        <fullName evidence="3">Alpha/beta hydrolase fold-3</fullName>
    </submittedName>
</protein>
<dbReference type="Proteomes" id="UP001147752">
    <property type="component" value="Unassembled WGS sequence"/>
</dbReference>
<dbReference type="GeneID" id="81458409"/>
<dbReference type="InterPro" id="IPR013094">
    <property type="entry name" value="AB_hydrolase_3"/>
</dbReference>
<dbReference type="SUPFAM" id="SSF53474">
    <property type="entry name" value="alpha/beta-Hydrolases"/>
    <property type="match status" value="1"/>
</dbReference>
<dbReference type="Pfam" id="PF07859">
    <property type="entry name" value="Abhydrolase_3"/>
    <property type="match status" value="1"/>
</dbReference>
<dbReference type="InterPro" id="IPR050300">
    <property type="entry name" value="GDXG_lipolytic_enzyme"/>
</dbReference>
<dbReference type="PANTHER" id="PTHR48081:SF8">
    <property type="entry name" value="ALPHA_BETA HYDROLASE FOLD-3 DOMAIN-CONTAINING PROTEIN-RELATED"/>
    <property type="match status" value="1"/>
</dbReference>
<dbReference type="PANTHER" id="PTHR48081">
    <property type="entry name" value="AB HYDROLASE SUPERFAMILY PROTEIN C4A8.06C"/>
    <property type="match status" value="1"/>
</dbReference>
<dbReference type="GO" id="GO:0017000">
    <property type="term" value="P:antibiotic biosynthetic process"/>
    <property type="evidence" value="ECO:0007669"/>
    <property type="project" value="UniProtKB-ARBA"/>
</dbReference>
<keyword evidence="1 3" id="KW-0378">Hydrolase</keyword>
<name>A0A9W9SS49_9EURO</name>
<dbReference type="GO" id="GO:0072330">
    <property type="term" value="P:monocarboxylic acid biosynthetic process"/>
    <property type="evidence" value="ECO:0007669"/>
    <property type="project" value="UniProtKB-ARBA"/>
</dbReference>
<reference evidence="3" key="1">
    <citation type="submission" date="2022-12" db="EMBL/GenBank/DDBJ databases">
        <authorList>
            <person name="Petersen C."/>
        </authorList>
    </citation>
    <scope>NUCLEOTIDE SEQUENCE</scope>
    <source>
        <strain evidence="3">IBT 3081</strain>
    </source>
</reference>